<proteinExistence type="predicted"/>
<dbReference type="GO" id="GO:0035091">
    <property type="term" value="F:phosphatidylinositol binding"/>
    <property type="evidence" value="ECO:0007669"/>
    <property type="project" value="InterPro"/>
</dbReference>
<dbReference type="AlphaFoldDB" id="A0A317SJJ7"/>
<dbReference type="SMART" id="SM00397">
    <property type="entry name" value="t_SNARE"/>
    <property type="match status" value="1"/>
</dbReference>
<reference evidence="3 4" key="1">
    <citation type="submission" date="2018-03" db="EMBL/GenBank/DDBJ databases">
        <title>Genomes of Pezizomycetes fungi and the evolution of truffles.</title>
        <authorList>
            <person name="Murat C."/>
            <person name="Payen T."/>
            <person name="Noel B."/>
            <person name="Kuo A."/>
            <person name="Martin F.M."/>
        </authorList>
    </citation>
    <scope>NUCLEOTIDE SEQUENCE [LARGE SCALE GENOMIC DNA]</scope>
    <source>
        <strain evidence="3">091103-1</strain>
    </source>
</reference>
<dbReference type="CDD" id="cd15858">
    <property type="entry name" value="SNARE_VAM7"/>
    <property type="match status" value="1"/>
</dbReference>
<evidence type="ECO:0000259" key="2">
    <source>
        <dbReference type="PROSITE" id="PS50195"/>
    </source>
</evidence>
<keyword evidence="4" id="KW-1185">Reference proteome</keyword>
<feature type="domain" description="T-SNARE coiled-coil homology" evidence="1">
    <location>
        <begin position="318"/>
        <end position="380"/>
    </location>
</feature>
<dbReference type="Gene3D" id="1.20.5.110">
    <property type="match status" value="1"/>
</dbReference>
<gene>
    <name evidence="3" type="ORF">C7212DRAFT_285558</name>
</gene>
<dbReference type="SMART" id="SM00312">
    <property type="entry name" value="PX"/>
    <property type="match status" value="1"/>
</dbReference>
<sequence>MTALEISIPTTSLATSPGKPHTVYHILLRLPLRSITVKKRYNDFVELQSRLTDIVGSVPPKPLPPKSYFSRTVNNPVMTEERRDGLEKYLLGILRSDNPRWRDSPAWRTFLNLPANWSAGSSAASSTNSLGYMPGGCIGGGGGPITDPTLWLDTHRELKTLLHDARMHLSKRDQARSAGEQHEASAGAKRCLVKVGSLITALDNGLKELGSGGRGNSGWGAGKEGKELLDGEIRRRKDLVSSARKERDGLESLANSLASKRAAQNSSAAAMEADKNALFTGASAGRNTFGGGRVLGAPLPETERTRELDNQGVLQLNDQYMREQDRVVEGMLKNVGRMKEIGAAIGEEIDLQNKMLEDLDRDWLTIKYRVGKKMKIAKKRVNKIS</sequence>
<dbReference type="SUPFAM" id="SSF64268">
    <property type="entry name" value="PX domain"/>
    <property type="match status" value="1"/>
</dbReference>
<dbReference type="Proteomes" id="UP000246991">
    <property type="component" value="Unassembled WGS sequence"/>
</dbReference>
<evidence type="ECO:0000313" key="3">
    <source>
        <dbReference type="EMBL" id="PWW73381.1"/>
    </source>
</evidence>
<comment type="caution">
    <text evidence="3">The sequence shown here is derived from an EMBL/GenBank/DDBJ whole genome shotgun (WGS) entry which is preliminary data.</text>
</comment>
<dbReference type="Pfam" id="PF00787">
    <property type="entry name" value="PX"/>
    <property type="match status" value="1"/>
</dbReference>
<dbReference type="PROSITE" id="PS50195">
    <property type="entry name" value="PX"/>
    <property type="match status" value="1"/>
</dbReference>
<accession>A0A317SJJ7</accession>
<dbReference type="Gene3D" id="3.30.1520.10">
    <property type="entry name" value="Phox-like domain"/>
    <property type="match status" value="1"/>
</dbReference>
<dbReference type="CDD" id="cd06897">
    <property type="entry name" value="PX_SNARE"/>
    <property type="match status" value="1"/>
</dbReference>
<dbReference type="InterPro" id="IPR001683">
    <property type="entry name" value="PX_dom"/>
</dbReference>
<evidence type="ECO:0000259" key="1">
    <source>
        <dbReference type="PROSITE" id="PS50192"/>
    </source>
</evidence>
<dbReference type="OrthoDB" id="428895at2759"/>
<dbReference type="SUPFAM" id="SSF58038">
    <property type="entry name" value="SNARE fusion complex"/>
    <property type="match status" value="1"/>
</dbReference>
<dbReference type="InterPro" id="IPR000727">
    <property type="entry name" value="T_SNARE_dom"/>
</dbReference>
<feature type="domain" description="PX" evidence="2">
    <location>
        <begin position="2"/>
        <end position="117"/>
    </location>
</feature>
<dbReference type="InterPro" id="IPR036871">
    <property type="entry name" value="PX_dom_sf"/>
</dbReference>
<evidence type="ECO:0000313" key="4">
    <source>
        <dbReference type="Proteomes" id="UP000246991"/>
    </source>
</evidence>
<name>A0A317SJJ7_9PEZI</name>
<protein>
    <submittedName>
        <fullName evidence="3">Phox-like protein</fullName>
    </submittedName>
</protein>
<dbReference type="STRING" id="42249.A0A317SJJ7"/>
<dbReference type="PROSITE" id="PS50192">
    <property type="entry name" value="T_SNARE"/>
    <property type="match status" value="1"/>
</dbReference>
<organism evidence="3 4">
    <name type="scientific">Tuber magnatum</name>
    <name type="common">white Piedmont truffle</name>
    <dbReference type="NCBI Taxonomy" id="42249"/>
    <lineage>
        <taxon>Eukaryota</taxon>
        <taxon>Fungi</taxon>
        <taxon>Dikarya</taxon>
        <taxon>Ascomycota</taxon>
        <taxon>Pezizomycotina</taxon>
        <taxon>Pezizomycetes</taxon>
        <taxon>Pezizales</taxon>
        <taxon>Tuberaceae</taxon>
        <taxon>Tuber</taxon>
    </lineage>
</organism>
<dbReference type="EMBL" id="PYWC01000080">
    <property type="protein sequence ID" value="PWW73381.1"/>
    <property type="molecule type" value="Genomic_DNA"/>
</dbReference>